<dbReference type="SUPFAM" id="SSF51735">
    <property type="entry name" value="NAD(P)-binding Rossmann-fold domains"/>
    <property type="match status" value="1"/>
</dbReference>
<dbReference type="eggNOG" id="KOG0022">
    <property type="taxonomic scope" value="Eukaryota"/>
</dbReference>
<dbReference type="InterPro" id="IPR002328">
    <property type="entry name" value="ADH_Zn_CS"/>
</dbReference>
<dbReference type="OrthoDB" id="1560166at2759"/>
<name>M7SZL3_EUTLA</name>
<dbReference type="Pfam" id="PF08240">
    <property type="entry name" value="ADH_N"/>
    <property type="match status" value="1"/>
</dbReference>
<dbReference type="InterPro" id="IPR036291">
    <property type="entry name" value="NAD(P)-bd_dom_sf"/>
</dbReference>
<evidence type="ECO:0000256" key="1">
    <source>
        <dbReference type="ARBA" id="ARBA00001947"/>
    </source>
</evidence>
<reference evidence="10" key="1">
    <citation type="journal article" date="2013" name="Genome Announc.">
        <title>Draft genome sequence of the grapevine dieback fungus Eutypa lata UCR-EL1.</title>
        <authorList>
            <person name="Blanco-Ulate B."/>
            <person name="Rolshausen P.E."/>
            <person name="Cantu D."/>
        </authorList>
    </citation>
    <scope>NUCLEOTIDE SEQUENCE [LARGE SCALE GENOMIC DNA]</scope>
    <source>
        <strain evidence="10">UCR-EL1</strain>
    </source>
</reference>
<keyword evidence="3 6" id="KW-0479">Metal-binding</keyword>
<evidence type="ECO:0000259" key="8">
    <source>
        <dbReference type="Pfam" id="PF08240"/>
    </source>
</evidence>
<dbReference type="SUPFAM" id="SSF50129">
    <property type="entry name" value="GroES-like"/>
    <property type="match status" value="1"/>
</dbReference>
<evidence type="ECO:0000256" key="4">
    <source>
        <dbReference type="ARBA" id="ARBA00022833"/>
    </source>
</evidence>
<dbReference type="PROSITE" id="PS00059">
    <property type="entry name" value="ADH_ZINC"/>
    <property type="match status" value="1"/>
</dbReference>
<dbReference type="Proteomes" id="UP000012174">
    <property type="component" value="Unassembled WGS sequence"/>
</dbReference>
<dbReference type="Gene3D" id="3.40.50.720">
    <property type="entry name" value="NAD(P)-binding Rossmann-like Domain"/>
    <property type="match status" value="1"/>
</dbReference>
<feature type="domain" description="Alcohol dehydrogenase-like N-terminal" evidence="8">
    <location>
        <begin position="36"/>
        <end position="112"/>
    </location>
</feature>
<dbReference type="OMA" id="WYTGICH"/>
<organism evidence="9 10">
    <name type="scientific">Eutypa lata (strain UCR-EL1)</name>
    <name type="common">Grapevine dieback disease fungus</name>
    <name type="synonym">Eutypa armeniacae</name>
    <dbReference type="NCBI Taxonomy" id="1287681"/>
    <lineage>
        <taxon>Eukaryota</taxon>
        <taxon>Fungi</taxon>
        <taxon>Dikarya</taxon>
        <taxon>Ascomycota</taxon>
        <taxon>Pezizomycotina</taxon>
        <taxon>Sordariomycetes</taxon>
        <taxon>Xylariomycetidae</taxon>
        <taxon>Xylariales</taxon>
        <taxon>Diatrypaceae</taxon>
        <taxon>Eutypa</taxon>
    </lineage>
</organism>
<evidence type="ECO:0000313" key="9">
    <source>
        <dbReference type="EMBL" id="EMR69988.1"/>
    </source>
</evidence>
<dbReference type="GO" id="GO:0008270">
    <property type="term" value="F:zinc ion binding"/>
    <property type="evidence" value="ECO:0007669"/>
    <property type="project" value="InterPro"/>
</dbReference>
<dbReference type="InterPro" id="IPR011032">
    <property type="entry name" value="GroES-like_sf"/>
</dbReference>
<feature type="domain" description="Alcohol dehydrogenase-like C-terminal" evidence="7">
    <location>
        <begin position="197"/>
        <end position="284"/>
    </location>
</feature>
<dbReference type="Pfam" id="PF00107">
    <property type="entry name" value="ADH_zinc_N"/>
    <property type="match status" value="1"/>
</dbReference>
<accession>M7SZL3</accession>
<evidence type="ECO:0000256" key="2">
    <source>
        <dbReference type="ARBA" id="ARBA00008072"/>
    </source>
</evidence>
<sequence>MEVPNNIHTKAYVVARKGDPFVLRDIILDEVQPEEDVVVQHGGMPIGSYPAVLGHEGVGTVLWVGSDVNDKSIAPGDAVLLSFHSCGQCKACLDGRCGGCPHTTDINFINNARRGPAAKSPISLPDGTEVHGQFFGQSSLSKVVVATEKCIVKLDAKPEELPYLAPLACGYLTGAGTMLNVLMPQPAESVAVLGVGAVGLAALMAAKALGVGQIVAVDLQEAKLQAASSSGATHTVNTAHSPDLASALRTVLPDGVDKIIDTTGVAGLLEASVRALAHGGTLALLFRDGKFPIDRIAKIYPAEELSQAITDLNSGQVIKPILSWESIN</sequence>
<keyword evidence="5" id="KW-0560">Oxidoreductase</keyword>
<proteinExistence type="inferred from homology"/>
<dbReference type="KEGG" id="ela:UCREL1_2984"/>
<dbReference type="STRING" id="1287681.M7SZL3"/>
<evidence type="ECO:0000313" key="10">
    <source>
        <dbReference type="Proteomes" id="UP000012174"/>
    </source>
</evidence>
<protein>
    <submittedName>
        <fullName evidence="9">Putative alcohol dehydrogenase protein</fullName>
    </submittedName>
</protein>
<dbReference type="EMBL" id="KB705985">
    <property type="protein sequence ID" value="EMR69988.1"/>
    <property type="molecule type" value="Genomic_DNA"/>
</dbReference>
<dbReference type="AlphaFoldDB" id="M7SZL3"/>
<dbReference type="Gene3D" id="3.90.180.10">
    <property type="entry name" value="Medium-chain alcohol dehydrogenases, catalytic domain"/>
    <property type="match status" value="1"/>
</dbReference>
<dbReference type="PANTHER" id="PTHR43350:SF20">
    <property type="entry name" value="ENOYL REDUCTASE (ER) DOMAIN-CONTAINING PROTEIN"/>
    <property type="match status" value="1"/>
</dbReference>
<gene>
    <name evidence="9" type="ORF">UCREL1_2984</name>
</gene>
<dbReference type="HOGENOM" id="CLU_026673_14_1_1"/>
<evidence type="ECO:0000259" key="7">
    <source>
        <dbReference type="Pfam" id="PF00107"/>
    </source>
</evidence>
<keyword evidence="4 6" id="KW-0862">Zinc</keyword>
<evidence type="ECO:0000256" key="3">
    <source>
        <dbReference type="ARBA" id="ARBA00022723"/>
    </source>
</evidence>
<dbReference type="InterPro" id="IPR013154">
    <property type="entry name" value="ADH-like_N"/>
</dbReference>
<evidence type="ECO:0000256" key="5">
    <source>
        <dbReference type="ARBA" id="ARBA00023002"/>
    </source>
</evidence>
<comment type="cofactor">
    <cofactor evidence="1 6">
        <name>Zn(2+)</name>
        <dbReference type="ChEBI" id="CHEBI:29105"/>
    </cofactor>
</comment>
<comment type="similarity">
    <text evidence="2 6">Belongs to the zinc-containing alcohol dehydrogenase family.</text>
</comment>
<dbReference type="PANTHER" id="PTHR43350">
    <property type="entry name" value="NAD-DEPENDENT ALCOHOL DEHYDROGENASE"/>
    <property type="match status" value="1"/>
</dbReference>
<keyword evidence="10" id="KW-1185">Reference proteome</keyword>
<dbReference type="GO" id="GO:0016491">
    <property type="term" value="F:oxidoreductase activity"/>
    <property type="evidence" value="ECO:0007669"/>
    <property type="project" value="UniProtKB-KW"/>
</dbReference>
<dbReference type="InterPro" id="IPR013149">
    <property type="entry name" value="ADH-like_C"/>
</dbReference>
<evidence type="ECO:0000256" key="6">
    <source>
        <dbReference type="RuleBase" id="RU361277"/>
    </source>
</evidence>